<comment type="caution">
    <text evidence="2">The sequence shown here is derived from an EMBL/GenBank/DDBJ whole genome shotgun (WGS) entry which is preliminary data.</text>
</comment>
<evidence type="ECO:0000256" key="1">
    <source>
        <dbReference type="SAM" id="MobiDB-lite"/>
    </source>
</evidence>
<proteinExistence type="predicted"/>
<feature type="compositionally biased region" description="Polar residues" evidence="1">
    <location>
        <begin position="101"/>
        <end position="112"/>
    </location>
</feature>
<feature type="compositionally biased region" description="Polar residues" evidence="1">
    <location>
        <begin position="776"/>
        <end position="792"/>
    </location>
</feature>
<organism evidence="2 3">
    <name type="scientific">Rhizobium lusitanum</name>
    <dbReference type="NCBI Taxonomy" id="293958"/>
    <lineage>
        <taxon>Bacteria</taxon>
        <taxon>Pseudomonadati</taxon>
        <taxon>Pseudomonadota</taxon>
        <taxon>Alphaproteobacteria</taxon>
        <taxon>Hyphomicrobiales</taxon>
        <taxon>Rhizobiaceae</taxon>
        <taxon>Rhizobium/Agrobacterium group</taxon>
        <taxon>Rhizobium</taxon>
    </lineage>
</organism>
<evidence type="ECO:0000313" key="3">
    <source>
        <dbReference type="Proteomes" id="UP000483035"/>
    </source>
</evidence>
<dbReference type="EMBL" id="WUEY01000007">
    <property type="protein sequence ID" value="NEI71323.1"/>
    <property type="molecule type" value="Genomic_DNA"/>
</dbReference>
<sequence length="806" mass="85386">MTEIATLGIKVDSSDIRTASNDVRDFVASMGRAEKVSGVTGRALKTMSNEARGAAGSLARVDYAIGKLSSNDRSSPIKLSSSLIALNVKSSDGSGRVQLSGDKSQSAPNGESSYRRSPELKYYMENRPDEGKNASDMALSLGSQAIKSASSLFGGFGAFFADIFFSSVADKVDGSLPSNRFETSKKVIADRARMTDELRKLSLNETPAMKINYENSHTENGLVSALETPKKLSDSSLEMVRDTFNSIKLAAEMQFGTDSFIGGGNFTELEKQYNEIKPLILSGKATRQQYQTFGNSVAENAAKNPQFVNLQTFAQLFKDAMPSMIQNSEAYRDYVALDEKVNKNVDATSAAINAKIKSEQNGAAPAPPAEQQRKLSQIGALVETFFPALSSFARAAPLVIEAQSKQVAVGSVDVQRNQKDELQGVQQATDTLTKSTQANTEQTKLGIQTSAQSAAATDNVKSKVVTLKQSQDELQKSCAVQLAQMPQLTKAANEQADAYRRVADAQALQKLAGDIQFQQDQMGRSTVDQTVASTQKQYGLPVDMNSASANIIRYNEQLKYARELAGDFASTLVSGLRNGEGLWKSLGKAAISVLTKISDRLLNDVLNSLFKVNSAAAGGGLFGGGGIGGLLGGGGGLDLGILARSPQAAAAVASGIPGLWADGGYTGPGGKNDPAGIVHAGEVVWSQKDIARAGGVGVVEAMRLGRRGYADGGVVGEGGPQLVRAQPDASVPVRRLRADNQNDAAGSASGVHVTVGVSVDEDGNLKAYVKNVAQSEAQSSTRQGLNDFNQQLPDRVAQINRNPRRR</sequence>
<feature type="region of interest" description="Disordered" evidence="1">
    <location>
        <begin position="92"/>
        <end position="119"/>
    </location>
</feature>
<evidence type="ECO:0000313" key="2">
    <source>
        <dbReference type="EMBL" id="NEI71323.1"/>
    </source>
</evidence>
<accession>A0A6L9U5Y5</accession>
<dbReference type="RefSeq" id="WP_163987803.1">
    <property type="nucleotide sequence ID" value="NZ_WUEY01000007.1"/>
</dbReference>
<feature type="region of interest" description="Disordered" evidence="1">
    <location>
        <begin position="776"/>
        <end position="806"/>
    </location>
</feature>
<dbReference type="Proteomes" id="UP000483035">
    <property type="component" value="Unassembled WGS sequence"/>
</dbReference>
<name>A0A6L9U5Y5_9HYPH</name>
<evidence type="ECO:0008006" key="4">
    <source>
        <dbReference type="Google" id="ProtNLM"/>
    </source>
</evidence>
<dbReference type="AlphaFoldDB" id="A0A6L9U5Y5"/>
<protein>
    <recommendedName>
        <fullName evidence="4">Phage tail tape measure protein</fullName>
    </recommendedName>
</protein>
<gene>
    <name evidence="2" type="ORF">GR212_17230</name>
</gene>
<reference evidence="2 3" key="1">
    <citation type="submission" date="2019-12" db="EMBL/GenBank/DDBJ databases">
        <title>Rhizobium genotypes associated with high levels of biological nitrogen fixation by grain legumes in a temperate-maritime cropping system.</title>
        <authorList>
            <person name="Maluk M."/>
            <person name="Francesc Ferrando Molina F."/>
            <person name="Lopez Del Egido L."/>
            <person name="Lafos M."/>
            <person name="Langarica-Fuentes A."/>
            <person name="Gebre Yohannes G."/>
            <person name="Young M.W."/>
            <person name="Martin P."/>
            <person name="Gantlett R."/>
            <person name="Kenicer G."/>
            <person name="Hawes C."/>
            <person name="Begg G.S."/>
            <person name="Quilliam R.S."/>
            <person name="Squire G.R."/>
            <person name="Poole P.S."/>
            <person name="Young P.W."/>
            <person name="Iannetta P.M."/>
            <person name="James E.K."/>
        </authorList>
    </citation>
    <scope>NUCLEOTIDE SEQUENCE [LARGE SCALE GENOMIC DNA]</scope>
    <source>
        <strain evidence="2 3">JHI1118</strain>
    </source>
</reference>